<evidence type="ECO:0000256" key="2">
    <source>
        <dbReference type="ARBA" id="ARBA00004196"/>
    </source>
</evidence>
<evidence type="ECO:0000256" key="8">
    <source>
        <dbReference type="ARBA" id="ARBA00023014"/>
    </source>
</evidence>
<keyword evidence="8" id="KW-0411">Iron-sulfur</keyword>
<gene>
    <name evidence="11" type="primary">fdoG_1</name>
    <name evidence="11" type="ORF">NCTC9695_03115</name>
</gene>
<dbReference type="PANTHER" id="PTHR43598">
    <property type="entry name" value="TUNGSTEN-CONTAINING FORMYLMETHANOFURAN DEHYDROGENASE 2 SUBUNIT B"/>
    <property type="match status" value="1"/>
</dbReference>
<protein>
    <submittedName>
        <fullName evidence="11">Formate dehydrogenase-O major subunit</fullName>
        <ecNumber evidence="11">1.2.1.2</ecNumber>
    </submittedName>
</protein>
<accession>A0A447TCP1</accession>
<dbReference type="GO" id="GO:0009055">
    <property type="term" value="F:electron transfer activity"/>
    <property type="evidence" value="ECO:0007669"/>
    <property type="project" value="TreeGrafter"/>
</dbReference>
<dbReference type="InterPro" id="IPR006963">
    <property type="entry name" value="Mopterin_OxRdtase_4Fe-4S_dom"/>
</dbReference>
<dbReference type="PANTHER" id="PTHR43598:SF1">
    <property type="entry name" value="FORMATE DEHYDROGENASE-O MAJOR SUBUNIT"/>
    <property type="match status" value="1"/>
</dbReference>
<evidence type="ECO:0000256" key="9">
    <source>
        <dbReference type="SAM" id="MobiDB-lite"/>
    </source>
</evidence>
<feature type="domain" description="4Fe-4S Mo/W bis-MGD-type" evidence="10">
    <location>
        <begin position="3"/>
        <end position="59"/>
    </location>
</feature>
<dbReference type="Gene3D" id="2.20.25.90">
    <property type="entry name" value="ADC-like domains"/>
    <property type="match status" value="1"/>
</dbReference>
<dbReference type="Pfam" id="PF04879">
    <property type="entry name" value="Molybdop_Fe4S4"/>
    <property type="match status" value="1"/>
</dbReference>
<sequence length="111" mass="11672">MDKTETRSTCCYCGVGCGVLIASENGRIVGVRGDPDHPANYGRLCGKGLSLAASAASDSGRALFPEMRPDRASRAAASAGTRRWTRRPTASPTSSAATVPTRWPSTRRANC</sequence>
<dbReference type="GO" id="GO:0016491">
    <property type="term" value="F:oxidoreductase activity"/>
    <property type="evidence" value="ECO:0007669"/>
    <property type="project" value="UniProtKB-KW"/>
</dbReference>
<evidence type="ECO:0000259" key="10">
    <source>
        <dbReference type="PROSITE" id="PS51669"/>
    </source>
</evidence>
<evidence type="ECO:0000313" key="11">
    <source>
        <dbReference type="EMBL" id="VEB42665.1"/>
    </source>
</evidence>
<comment type="subcellular location">
    <subcellularLocation>
        <location evidence="2">Cell envelope</location>
    </subcellularLocation>
</comment>
<comment type="similarity">
    <text evidence="3">Belongs to the prokaryotic molybdopterin-containing oxidoreductase family.</text>
</comment>
<dbReference type="EMBL" id="LR134182">
    <property type="protein sequence ID" value="VEB42665.1"/>
    <property type="molecule type" value="Genomic_DNA"/>
</dbReference>
<proteinExistence type="inferred from homology"/>
<dbReference type="InterPro" id="IPR027467">
    <property type="entry name" value="MopterinOxRdtase_cofactor_BS"/>
</dbReference>
<feature type="compositionally biased region" description="Polar residues" evidence="9">
    <location>
        <begin position="88"/>
        <end position="111"/>
    </location>
</feature>
<keyword evidence="4" id="KW-0004">4Fe-4S</keyword>
<dbReference type="SMART" id="SM00926">
    <property type="entry name" value="Molybdop_Fe4S4"/>
    <property type="match status" value="1"/>
</dbReference>
<dbReference type="SUPFAM" id="SSF53706">
    <property type="entry name" value="Formate dehydrogenase/DMSO reductase, domains 1-3"/>
    <property type="match status" value="1"/>
</dbReference>
<feature type="region of interest" description="Disordered" evidence="9">
    <location>
        <begin position="65"/>
        <end position="111"/>
    </location>
</feature>
<evidence type="ECO:0000256" key="3">
    <source>
        <dbReference type="ARBA" id="ARBA00010312"/>
    </source>
</evidence>
<keyword evidence="5" id="KW-0479">Metal-binding</keyword>
<dbReference type="GO" id="GO:0051539">
    <property type="term" value="F:4 iron, 4 sulfur cluster binding"/>
    <property type="evidence" value="ECO:0007669"/>
    <property type="project" value="UniProtKB-KW"/>
</dbReference>
<dbReference type="GO" id="GO:0030313">
    <property type="term" value="C:cell envelope"/>
    <property type="evidence" value="ECO:0007669"/>
    <property type="project" value="UniProtKB-SubCell"/>
</dbReference>
<reference evidence="11 12" key="1">
    <citation type="submission" date="2018-12" db="EMBL/GenBank/DDBJ databases">
        <authorList>
            <consortium name="Pathogen Informatics"/>
        </authorList>
    </citation>
    <scope>NUCLEOTIDE SEQUENCE [LARGE SCALE GENOMIC DNA]</scope>
    <source>
        <strain evidence="11 12">NCTC9695</strain>
    </source>
</reference>
<evidence type="ECO:0000313" key="12">
    <source>
        <dbReference type="Proteomes" id="UP000275777"/>
    </source>
</evidence>
<dbReference type="GO" id="GO:0009061">
    <property type="term" value="P:anaerobic respiration"/>
    <property type="evidence" value="ECO:0007669"/>
    <property type="project" value="TreeGrafter"/>
</dbReference>
<dbReference type="PROSITE" id="PS00551">
    <property type="entry name" value="MOLYBDOPTERIN_PROK_1"/>
    <property type="match status" value="1"/>
</dbReference>
<evidence type="ECO:0000256" key="1">
    <source>
        <dbReference type="ARBA" id="ARBA00001966"/>
    </source>
</evidence>
<keyword evidence="7" id="KW-0408">Iron</keyword>
<dbReference type="GO" id="GO:0030151">
    <property type="term" value="F:molybdenum ion binding"/>
    <property type="evidence" value="ECO:0007669"/>
    <property type="project" value="TreeGrafter"/>
</dbReference>
<evidence type="ECO:0000256" key="6">
    <source>
        <dbReference type="ARBA" id="ARBA00023002"/>
    </source>
</evidence>
<name>A0A447TCP1_CHRVL</name>
<organism evidence="11 12">
    <name type="scientific">Chromobacterium violaceum</name>
    <dbReference type="NCBI Taxonomy" id="536"/>
    <lineage>
        <taxon>Bacteria</taxon>
        <taxon>Pseudomonadati</taxon>
        <taxon>Pseudomonadota</taxon>
        <taxon>Betaproteobacteria</taxon>
        <taxon>Neisseriales</taxon>
        <taxon>Chromobacteriaceae</taxon>
        <taxon>Chromobacterium</taxon>
    </lineage>
</organism>
<keyword evidence="6 11" id="KW-0560">Oxidoreductase</keyword>
<evidence type="ECO:0000256" key="5">
    <source>
        <dbReference type="ARBA" id="ARBA00022723"/>
    </source>
</evidence>
<dbReference type="AlphaFoldDB" id="A0A447TCP1"/>
<dbReference type="Proteomes" id="UP000275777">
    <property type="component" value="Chromosome"/>
</dbReference>
<dbReference type="PROSITE" id="PS51669">
    <property type="entry name" value="4FE4S_MOW_BIS_MGD"/>
    <property type="match status" value="1"/>
</dbReference>
<comment type="cofactor">
    <cofactor evidence="1">
        <name>[4Fe-4S] cluster</name>
        <dbReference type="ChEBI" id="CHEBI:49883"/>
    </cofactor>
</comment>
<evidence type="ECO:0000256" key="7">
    <source>
        <dbReference type="ARBA" id="ARBA00023004"/>
    </source>
</evidence>
<evidence type="ECO:0000256" key="4">
    <source>
        <dbReference type="ARBA" id="ARBA00022485"/>
    </source>
</evidence>
<dbReference type="EC" id="1.2.1.2" evidence="11"/>